<protein>
    <submittedName>
        <fullName evidence="5">GntR family transcriptional regulator</fullName>
    </submittedName>
</protein>
<evidence type="ECO:0000256" key="2">
    <source>
        <dbReference type="ARBA" id="ARBA00023125"/>
    </source>
</evidence>
<keyword evidence="1" id="KW-0805">Transcription regulation</keyword>
<keyword evidence="3" id="KW-0804">Transcription</keyword>
<sequence>MMQHTPPPAPLYQRVFGVIYQRIRLGDYPAGEALPTEDRLVAEFSVSKATIRKAVDELIARGLVFRRQGKGTFVYGDAEEKIGSVFRGSLLDLISGTPRMPLHDVGVEIGVRFPASVRATLGTDRETGNVIWNRRTAGGTVFVYSTHYLAPQIEHFARDPRLRTDGLLTVLHSDGVAMEGAEQRVSAQLADTEVARHLETELGAPVLFSQRILSSVDGPIDVLHSWYRGDLYEWRSRLDIRGDGGVVMVPEES</sequence>
<dbReference type="PANTHER" id="PTHR44846:SF1">
    <property type="entry name" value="MANNOSYL-D-GLYCERATE TRANSPORT_METABOLISM SYSTEM REPRESSOR MNGR-RELATED"/>
    <property type="match status" value="1"/>
</dbReference>
<reference evidence="6" key="1">
    <citation type="journal article" date="2019" name="Int. J. Syst. Evol. Microbiol.">
        <title>The Global Catalogue of Microorganisms (GCM) 10K type strain sequencing project: providing services to taxonomists for standard genome sequencing and annotation.</title>
        <authorList>
            <consortium name="The Broad Institute Genomics Platform"/>
            <consortium name="The Broad Institute Genome Sequencing Center for Infectious Disease"/>
            <person name="Wu L."/>
            <person name="Ma J."/>
        </authorList>
    </citation>
    <scope>NUCLEOTIDE SEQUENCE [LARGE SCALE GENOMIC DNA]</scope>
    <source>
        <strain evidence="6">JCM 13852</strain>
    </source>
</reference>
<dbReference type="PROSITE" id="PS50949">
    <property type="entry name" value="HTH_GNTR"/>
    <property type="match status" value="1"/>
</dbReference>
<keyword evidence="6" id="KW-1185">Reference proteome</keyword>
<dbReference type="SUPFAM" id="SSF46785">
    <property type="entry name" value="Winged helix' DNA-binding domain"/>
    <property type="match status" value="1"/>
</dbReference>
<dbReference type="PRINTS" id="PR00035">
    <property type="entry name" value="HTHGNTR"/>
</dbReference>
<evidence type="ECO:0000259" key="4">
    <source>
        <dbReference type="PROSITE" id="PS50949"/>
    </source>
</evidence>
<evidence type="ECO:0000256" key="3">
    <source>
        <dbReference type="ARBA" id="ARBA00023163"/>
    </source>
</evidence>
<dbReference type="PANTHER" id="PTHR44846">
    <property type="entry name" value="MANNOSYL-D-GLYCERATE TRANSPORT/METABOLISM SYSTEM REPRESSOR MNGR-RELATED"/>
    <property type="match status" value="1"/>
</dbReference>
<keyword evidence="2" id="KW-0238">DNA-binding</keyword>
<evidence type="ECO:0000256" key="1">
    <source>
        <dbReference type="ARBA" id="ARBA00023015"/>
    </source>
</evidence>
<dbReference type="SUPFAM" id="SSF64288">
    <property type="entry name" value="Chorismate lyase-like"/>
    <property type="match status" value="1"/>
</dbReference>
<proteinExistence type="predicted"/>
<accession>A0ABW0XS58</accession>
<feature type="domain" description="HTH gntR-type" evidence="4">
    <location>
        <begin position="9"/>
        <end position="77"/>
    </location>
</feature>
<dbReference type="InterPro" id="IPR036390">
    <property type="entry name" value="WH_DNA-bd_sf"/>
</dbReference>
<dbReference type="EMBL" id="JBHSPC010000085">
    <property type="protein sequence ID" value="MFC5673417.1"/>
    <property type="molecule type" value="Genomic_DNA"/>
</dbReference>
<dbReference type="InterPro" id="IPR028978">
    <property type="entry name" value="Chorismate_lyase_/UTRA_dom_sf"/>
</dbReference>
<organism evidence="5 6">
    <name type="scientific">Streptomyces incanus</name>
    <dbReference type="NCBI Taxonomy" id="887453"/>
    <lineage>
        <taxon>Bacteria</taxon>
        <taxon>Bacillati</taxon>
        <taxon>Actinomycetota</taxon>
        <taxon>Actinomycetes</taxon>
        <taxon>Kitasatosporales</taxon>
        <taxon>Streptomycetaceae</taxon>
        <taxon>Streptomyces</taxon>
    </lineage>
</organism>
<dbReference type="Proteomes" id="UP001596183">
    <property type="component" value="Unassembled WGS sequence"/>
</dbReference>
<name>A0ABW0XS58_9ACTN</name>
<dbReference type="Gene3D" id="1.10.10.10">
    <property type="entry name" value="Winged helix-like DNA-binding domain superfamily/Winged helix DNA-binding domain"/>
    <property type="match status" value="1"/>
</dbReference>
<evidence type="ECO:0000313" key="6">
    <source>
        <dbReference type="Proteomes" id="UP001596183"/>
    </source>
</evidence>
<dbReference type="InterPro" id="IPR000524">
    <property type="entry name" value="Tscrpt_reg_HTH_GntR"/>
</dbReference>
<dbReference type="CDD" id="cd07377">
    <property type="entry name" value="WHTH_GntR"/>
    <property type="match status" value="1"/>
</dbReference>
<evidence type="ECO:0000313" key="5">
    <source>
        <dbReference type="EMBL" id="MFC5673417.1"/>
    </source>
</evidence>
<dbReference type="Pfam" id="PF00392">
    <property type="entry name" value="GntR"/>
    <property type="match status" value="1"/>
</dbReference>
<dbReference type="InterPro" id="IPR011663">
    <property type="entry name" value="UTRA"/>
</dbReference>
<dbReference type="SMART" id="SM00866">
    <property type="entry name" value="UTRA"/>
    <property type="match status" value="1"/>
</dbReference>
<dbReference type="RefSeq" id="WP_381217225.1">
    <property type="nucleotide sequence ID" value="NZ_JBHSPC010000085.1"/>
</dbReference>
<dbReference type="InterPro" id="IPR036388">
    <property type="entry name" value="WH-like_DNA-bd_sf"/>
</dbReference>
<gene>
    <name evidence="5" type="ORF">ACFP2V_25935</name>
</gene>
<comment type="caution">
    <text evidence="5">The sequence shown here is derived from an EMBL/GenBank/DDBJ whole genome shotgun (WGS) entry which is preliminary data.</text>
</comment>
<dbReference type="InterPro" id="IPR050679">
    <property type="entry name" value="Bact_HTH_transcr_reg"/>
</dbReference>
<dbReference type="Pfam" id="PF07702">
    <property type="entry name" value="UTRA"/>
    <property type="match status" value="1"/>
</dbReference>
<dbReference type="SMART" id="SM00345">
    <property type="entry name" value="HTH_GNTR"/>
    <property type="match status" value="1"/>
</dbReference>
<dbReference type="Gene3D" id="3.40.1410.10">
    <property type="entry name" value="Chorismate lyase-like"/>
    <property type="match status" value="1"/>
</dbReference>